<proteinExistence type="predicted"/>
<dbReference type="AlphaFoldDB" id="A0A1I4LL35"/>
<dbReference type="SMART" id="SM00342">
    <property type="entry name" value="HTH_ARAC"/>
    <property type="match status" value="1"/>
</dbReference>
<dbReference type="PROSITE" id="PS01124">
    <property type="entry name" value="HTH_ARAC_FAMILY_2"/>
    <property type="match status" value="1"/>
</dbReference>
<dbReference type="SUPFAM" id="SSF51182">
    <property type="entry name" value="RmlC-like cupins"/>
    <property type="match status" value="1"/>
</dbReference>
<evidence type="ECO:0000313" key="8">
    <source>
        <dbReference type="Proteomes" id="UP000199470"/>
    </source>
</evidence>
<dbReference type="EMBL" id="FOTW01000009">
    <property type="protein sequence ID" value="SFL91744.1"/>
    <property type="molecule type" value="Genomic_DNA"/>
</dbReference>
<reference evidence="7 8" key="1">
    <citation type="submission" date="2016-10" db="EMBL/GenBank/DDBJ databases">
        <authorList>
            <person name="de Groot N.N."/>
        </authorList>
    </citation>
    <scope>NUCLEOTIDE SEQUENCE [LARGE SCALE GENOMIC DNA]</scope>
    <source>
        <strain evidence="7 8">ATCC 43154</strain>
    </source>
</reference>
<evidence type="ECO:0000259" key="6">
    <source>
        <dbReference type="PROSITE" id="PS01124"/>
    </source>
</evidence>
<dbReference type="InterPro" id="IPR009057">
    <property type="entry name" value="Homeodomain-like_sf"/>
</dbReference>
<dbReference type="Pfam" id="PF02311">
    <property type="entry name" value="AraC_binding"/>
    <property type="match status" value="1"/>
</dbReference>
<keyword evidence="3 7" id="KW-0238">DNA-binding</keyword>
<evidence type="ECO:0000256" key="2">
    <source>
        <dbReference type="ARBA" id="ARBA00023015"/>
    </source>
</evidence>
<dbReference type="GO" id="GO:0003700">
    <property type="term" value="F:DNA-binding transcription factor activity"/>
    <property type="evidence" value="ECO:0007669"/>
    <property type="project" value="InterPro"/>
</dbReference>
<dbReference type="PANTHER" id="PTHR11019">
    <property type="entry name" value="HTH-TYPE TRANSCRIPTIONAL REGULATOR NIMR"/>
    <property type="match status" value="1"/>
</dbReference>
<protein>
    <submittedName>
        <fullName evidence="7">AraC-type DNA-binding protein</fullName>
    </submittedName>
</protein>
<accession>A0A1I4LL35</accession>
<evidence type="ECO:0000256" key="5">
    <source>
        <dbReference type="ARBA" id="ARBA00023163"/>
    </source>
</evidence>
<dbReference type="RefSeq" id="WP_093387101.1">
    <property type="nucleotide sequence ID" value="NZ_FOTW01000009.1"/>
</dbReference>
<keyword evidence="5" id="KW-0804">Transcription</keyword>
<sequence length="279" mass="30752">MPTIAAAANASNAAHAVTPRSRDARDYQRVPRVITAMHKDQEYGSHIPPHSHERAQLLYAIDGVMRVSTEFGVWMLPPRRALLIAPGVVHELNMHSTVRMRTLYIEAGAAAAFGPGCKVIEVSALLRELILALVAEPIEYPIPGPGEHLAALILHALKAAETVPIAIPWPRDRRLLAVCDAIVREPGRRHRIDELAAGAGASGRTLMRLFPSETGLHFRQWVQQVHLADAFCRLARGESVARIAAALGYASPSAFTAMFRRILGHTPQHYLNEWRHRAD</sequence>
<name>A0A1I4LL35_9BURK</name>
<dbReference type="InterPro" id="IPR018060">
    <property type="entry name" value="HTH_AraC"/>
</dbReference>
<keyword evidence="8" id="KW-1185">Reference proteome</keyword>
<dbReference type="InterPro" id="IPR003313">
    <property type="entry name" value="AraC-bd"/>
</dbReference>
<evidence type="ECO:0000256" key="1">
    <source>
        <dbReference type="ARBA" id="ARBA00022491"/>
    </source>
</evidence>
<dbReference type="InterPro" id="IPR020449">
    <property type="entry name" value="Tscrpt_reg_AraC-type_HTH"/>
</dbReference>
<dbReference type="PANTHER" id="PTHR11019:SF159">
    <property type="entry name" value="TRANSCRIPTIONAL REGULATOR-RELATED"/>
    <property type="match status" value="1"/>
</dbReference>
<organism evidence="7 8">
    <name type="scientific">Rugamonas rubra</name>
    <dbReference type="NCBI Taxonomy" id="758825"/>
    <lineage>
        <taxon>Bacteria</taxon>
        <taxon>Pseudomonadati</taxon>
        <taxon>Pseudomonadota</taxon>
        <taxon>Betaproteobacteria</taxon>
        <taxon>Burkholderiales</taxon>
        <taxon>Oxalobacteraceae</taxon>
        <taxon>Telluria group</taxon>
        <taxon>Rugamonas</taxon>
    </lineage>
</organism>
<keyword evidence="2" id="KW-0805">Transcription regulation</keyword>
<keyword evidence="1" id="KW-0678">Repressor</keyword>
<dbReference type="Proteomes" id="UP000199470">
    <property type="component" value="Unassembled WGS sequence"/>
</dbReference>
<dbReference type="CDD" id="cd06124">
    <property type="entry name" value="cupin_NimR-like_N"/>
    <property type="match status" value="1"/>
</dbReference>
<dbReference type="PRINTS" id="PR00032">
    <property type="entry name" value="HTHARAC"/>
</dbReference>
<dbReference type="Gene3D" id="1.10.10.60">
    <property type="entry name" value="Homeodomain-like"/>
    <property type="match status" value="1"/>
</dbReference>
<dbReference type="FunFam" id="1.10.10.60:FF:000132">
    <property type="entry name" value="AraC family transcriptional regulator"/>
    <property type="match status" value="1"/>
</dbReference>
<evidence type="ECO:0000256" key="3">
    <source>
        <dbReference type="ARBA" id="ARBA00023125"/>
    </source>
</evidence>
<dbReference type="GO" id="GO:0043565">
    <property type="term" value="F:sequence-specific DNA binding"/>
    <property type="evidence" value="ECO:0007669"/>
    <property type="project" value="InterPro"/>
</dbReference>
<dbReference type="Gene3D" id="2.60.120.10">
    <property type="entry name" value="Jelly Rolls"/>
    <property type="match status" value="1"/>
</dbReference>
<keyword evidence="4" id="KW-0010">Activator</keyword>
<evidence type="ECO:0000313" key="7">
    <source>
        <dbReference type="EMBL" id="SFL91744.1"/>
    </source>
</evidence>
<dbReference type="InterPro" id="IPR014710">
    <property type="entry name" value="RmlC-like_jellyroll"/>
</dbReference>
<dbReference type="OrthoDB" id="9804543at2"/>
<feature type="domain" description="HTH araC/xylS-type" evidence="6">
    <location>
        <begin position="173"/>
        <end position="273"/>
    </location>
</feature>
<gene>
    <name evidence="7" type="ORF">SAMN02982985_02024</name>
</gene>
<dbReference type="InterPro" id="IPR011051">
    <property type="entry name" value="RmlC_Cupin_sf"/>
</dbReference>
<evidence type="ECO:0000256" key="4">
    <source>
        <dbReference type="ARBA" id="ARBA00023159"/>
    </source>
</evidence>
<dbReference type="STRING" id="758825.SAMN02982985_02024"/>
<dbReference type="SUPFAM" id="SSF46689">
    <property type="entry name" value="Homeodomain-like"/>
    <property type="match status" value="1"/>
</dbReference>
<dbReference type="Pfam" id="PF12833">
    <property type="entry name" value="HTH_18"/>
    <property type="match status" value="1"/>
</dbReference>